<reference evidence="2" key="1">
    <citation type="journal article" date="2022" name="Mol. Ecol. Resour.">
        <title>The genomes of chicory, endive, great burdock and yacon provide insights into Asteraceae palaeo-polyploidization history and plant inulin production.</title>
        <authorList>
            <person name="Fan W."/>
            <person name="Wang S."/>
            <person name="Wang H."/>
            <person name="Wang A."/>
            <person name="Jiang F."/>
            <person name="Liu H."/>
            <person name="Zhao H."/>
            <person name="Xu D."/>
            <person name="Zhang Y."/>
        </authorList>
    </citation>
    <scope>NUCLEOTIDE SEQUENCE [LARGE SCALE GENOMIC DNA]</scope>
    <source>
        <strain evidence="2">cv. Yunnan</strain>
    </source>
</reference>
<name>A0ACB9IQL1_9ASTR</name>
<organism evidence="1 2">
    <name type="scientific">Smallanthus sonchifolius</name>
    <dbReference type="NCBI Taxonomy" id="185202"/>
    <lineage>
        <taxon>Eukaryota</taxon>
        <taxon>Viridiplantae</taxon>
        <taxon>Streptophyta</taxon>
        <taxon>Embryophyta</taxon>
        <taxon>Tracheophyta</taxon>
        <taxon>Spermatophyta</taxon>
        <taxon>Magnoliopsida</taxon>
        <taxon>eudicotyledons</taxon>
        <taxon>Gunneridae</taxon>
        <taxon>Pentapetalae</taxon>
        <taxon>asterids</taxon>
        <taxon>campanulids</taxon>
        <taxon>Asterales</taxon>
        <taxon>Asteraceae</taxon>
        <taxon>Asteroideae</taxon>
        <taxon>Heliantheae alliance</taxon>
        <taxon>Millerieae</taxon>
        <taxon>Smallanthus</taxon>
    </lineage>
</organism>
<protein>
    <submittedName>
        <fullName evidence="1">Uncharacterized protein</fullName>
    </submittedName>
</protein>
<keyword evidence="2" id="KW-1185">Reference proteome</keyword>
<comment type="caution">
    <text evidence="1">The sequence shown here is derived from an EMBL/GenBank/DDBJ whole genome shotgun (WGS) entry which is preliminary data.</text>
</comment>
<dbReference type="EMBL" id="CM042024">
    <property type="protein sequence ID" value="KAI3809770.1"/>
    <property type="molecule type" value="Genomic_DNA"/>
</dbReference>
<gene>
    <name evidence="1" type="ORF">L1987_19370</name>
</gene>
<proteinExistence type="predicted"/>
<dbReference type="Proteomes" id="UP001056120">
    <property type="component" value="Linkage Group LG07"/>
</dbReference>
<reference evidence="1 2" key="2">
    <citation type="journal article" date="2022" name="Mol. Ecol. Resour.">
        <title>The genomes of chicory, endive, great burdock and yacon provide insights into Asteraceae paleo-polyploidization history and plant inulin production.</title>
        <authorList>
            <person name="Fan W."/>
            <person name="Wang S."/>
            <person name="Wang H."/>
            <person name="Wang A."/>
            <person name="Jiang F."/>
            <person name="Liu H."/>
            <person name="Zhao H."/>
            <person name="Xu D."/>
            <person name="Zhang Y."/>
        </authorList>
    </citation>
    <scope>NUCLEOTIDE SEQUENCE [LARGE SCALE GENOMIC DNA]</scope>
    <source>
        <strain evidence="2">cv. Yunnan</strain>
        <tissue evidence="1">Leaves</tissue>
    </source>
</reference>
<evidence type="ECO:0000313" key="2">
    <source>
        <dbReference type="Proteomes" id="UP001056120"/>
    </source>
</evidence>
<accession>A0ACB9IQL1</accession>
<sequence>MPLWTSNFRSLEQKGQDFLQHMHVLYMRSRKPTSSVEADIAGGGSITCSNDHPKPEAYIASSKRYAFKEGDRVKYVGSLHSGFSPLGPVYGYKRKVLLAFDENGSSKIGVRFDETNYRRPWLFLSRFLRRRQQIDVVPTESIAKSLLCSHFCSEDNNHKSHSKDVISP</sequence>
<evidence type="ECO:0000313" key="1">
    <source>
        <dbReference type="EMBL" id="KAI3809770.1"/>
    </source>
</evidence>